<dbReference type="Proteomes" id="UP000001816">
    <property type="component" value="Chromosome"/>
</dbReference>
<dbReference type="SUPFAM" id="SSF159894">
    <property type="entry name" value="YgaC/TfoX-N like"/>
    <property type="match status" value="1"/>
</dbReference>
<dbReference type="STRING" id="190650.CC_0401"/>
<evidence type="ECO:0000313" key="3">
    <source>
        <dbReference type="Proteomes" id="UP000001816"/>
    </source>
</evidence>
<dbReference type="Pfam" id="PF04993">
    <property type="entry name" value="TfoX_N"/>
    <property type="match status" value="1"/>
</dbReference>
<dbReference type="PANTHER" id="PTHR36121">
    <property type="entry name" value="PROTEIN SXY"/>
    <property type="match status" value="1"/>
</dbReference>
<dbReference type="InterPro" id="IPR007076">
    <property type="entry name" value="TfoX_N"/>
</dbReference>
<dbReference type="PATRIC" id="fig|190650.5.peg.405"/>
<sequence length="127" mass="13813">MAGRTVTVMAVSNDYRDFVLELLAPLGQVSARRMFGGVGIYANGLFFALIADDVLYLKGDEDLKVAFEAVGSQAFAPFEDGKTMAYWTAPAEALDDQDLLLDWARKSLAVAARKQKPSPKGRGRGPR</sequence>
<dbReference type="InterPro" id="IPR047525">
    <property type="entry name" value="TfoX-like"/>
</dbReference>
<evidence type="ECO:0000313" key="2">
    <source>
        <dbReference type="EMBL" id="AAK22388.1"/>
    </source>
</evidence>
<feature type="domain" description="TfoX N-terminal" evidence="1">
    <location>
        <begin position="21"/>
        <end position="110"/>
    </location>
</feature>
<dbReference type="EMBL" id="AE005673">
    <property type="protein sequence ID" value="AAK22388.1"/>
    <property type="molecule type" value="Genomic_DNA"/>
</dbReference>
<evidence type="ECO:0000259" key="1">
    <source>
        <dbReference type="Pfam" id="PF04993"/>
    </source>
</evidence>
<proteinExistence type="predicted"/>
<accession>Q9AB33</accession>
<dbReference type="PANTHER" id="PTHR36121:SF1">
    <property type="entry name" value="PROTEIN SXY"/>
    <property type="match status" value="1"/>
</dbReference>
<dbReference type="eggNOG" id="COG3070">
    <property type="taxonomic scope" value="Bacteria"/>
</dbReference>
<dbReference type="EnsemblBacteria" id="AAK22388">
    <property type="protein sequence ID" value="AAK22388"/>
    <property type="gene ID" value="CC_0401"/>
</dbReference>
<organism evidence="2 3">
    <name type="scientific">Caulobacter vibrioides (strain ATCC 19089 / CIP 103742 / CB 15)</name>
    <name type="common">Caulobacter crescentus</name>
    <dbReference type="NCBI Taxonomy" id="190650"/>
    <lineage>
        <taxon>Bacteria</taxon>
        <taxon>Pseudomonadati</taxon>
        <taxon>Pseudomonadota</taxon>
        <taxon>Alphaproteobacteria</taxon>
        <taxon>Caulobacterales</taxon>
        <taxon>Caulobacteraceae</taxon>
        <taxon>Caulobacter</taxon>
    </lineage>
</organism>
<reference evidence="2 3" key="1">
    <citation type="journal article" date="2001" name="Proc. Natl. Acad. Sci. U.S.A.">
        <title>Complete genome sequence of Caulobacter crescentus.</title>
        <authorList>
            <person name="Nierman W.C."/>
            <person name="Feldblyum T.V."/>
            <person name="Laub M.T."/>
            <person name="Paulsen I.T."/>
            <person name="Nelson K.E."/>
            <person name="Eisen J.A."/>
            <person name="Heidelberg J.F."/>
            <person name="Alley M.R."/>
            <person name="Ohta N."/>
            <person name="Maddock J.R."/>
            <person name="Potocka I."/>
            <person name="Nelson W.C."/>
            <person name="Newton A."/>
            <person name="Stephens C."/>
            <person name="Phadke N.D."/>
            <person name="Ely B."/>
            <person name="DeBoy R.T."/>
            <person name="Dodson R.J."/>
            <person name="Durkin A.S."/>
            <person name="Gwinn M.L."/>
            <person name="Haft D.H."/>
            <person name="Kolonay J.F."/>
            <person name="Smit J."/>
            <person name="Craven M.B."/>
            <person name="Khouri H."/>
            <person name="Shetty J."/>
            <person name="Berry K."/>
            <person name="Utterback T."/>
            <person name="Tran K."/>
            <person name="Wolf A."/>
            <person name="Vamathevan J."/>
            <person name="Ermolaeva M."/>
            <person name="White O."/>
            <person name="Salzberg S.L."/>
            <person name="Venter J.C."/>
            <person name="Shapiro L."/>
            <person name="Fraser C.M."/>
        </authorList>
    </citation>
    <scope>NUCLEOTIDE SEQUENCE [LARGE SCALE GENOMIC DNA]</scope>
    <source>
        <strain evidence="3">ATCC 19089 / CB15</strain>
    </source>
</reference>
<dbReference type="KEGG" id="ccr:CC_0401"/>
<gene>
    <name evidence="2" type="ordered locus">CC_0401</name>
</gene>
<dbReference type="PIR" id="H87298">
    <property type="entry name" value="H87298"/>
</dbReference>
<protein>
    <recommendedName>
        <fullName evidence="1">TfoX N-terminal domain-containing protein</fullName>
    </recommendedName>
</protein>
<dbReference type="BioCyc" id="CAULO:CC0401-MONOMER"/>
<name>Q9AB33_CAUVC</name>
<dbReference type="AlphaFoldDB" id="Q9AB33"/>
<dbReference type="HOGENOM" id="CLU_125849_1_1_5"/>
<dbReference type="SMR" id="Q9AB33"/>
<keyword evidence="3" id="KW-1185">Reference proteome</keyword>
<dbReference type="Gene3D" id="3.30.1460.30">
    <property type="entry name" value="YgaC/TfoX-N like chaperone"/>
    <property type="match status" value="1"/>
</dbReference>